<gene>
    <name evidence="1" type="ORF">OHA91_37280</name>
</gene>
<evidence type="ECO:0000313" key="2">
    <source>
        <dbReference type="Proteomes" id="UP001432312"/>
    </source>
</evidence>
<dbReference type="Proteomes" id="UP001432312">
    <property type="component" value="Chromosome"/>
</dbReference>
<name>A0ABZ1QLY9_9ACTN</name>
<protein>
    <submittedName>
        <fullName evidence="1">Uncharacterized protein</fullName>
    </submittedName>
</protein>
<keyword evidence="2" id="KW-1185">Reference proteome</keyword>
<reference evidence="1" key="1">
    <citation type="submission" date="2022-10" db="EMBL/GenBank/DDBJ databases">
        <title>The complete genomes of actinobacterial strains from the NBC collection.</title>
        <authorList>
            <person name="Joergensen T.S."/>
            <person name="Alvarez Arevalo M."/>
            <person name="Sterndorff E.B."/>
            <person name="Faurdal D."/>
            <person name="Vuksanovic O."/>
            <person name="Mourched A.-S."/>
            <person name="Charusanti P."/>
            <person name="Shaw S."/>
            <person name="Blin K."/>
            <person name="Weber T."/>
        </authorList>
    </citation>
    <scope>NUCLEOTIDE SEQUENCE</scope>
    <source>
        <strain evidence="1">NBC_00303</strain>
    </source>
</reference>
<sequence length="373" mass="40794">MITPDTAVRSAVESFDAAIAQHSISRLEAAYESLATLPEETLAEHSRELGPHLAAQLGGMPQWHAAVYSVFVGALVEWNADAVACARPLLAGLRASMEQALEFARLWQEHYGEEEELPDPSGMPSPEQQKAFGADYAQVWHAPYFGWLSVEQWERAAVAVLADPRVRASLTAPDAPADRDALVELTRRLEPHIGDLQCAQRALLLLDDEPLLVLDRASGRAFRMRMSGIADNYQLQTLLAGVLIGGGHLPGHLPADVPSAEAVALSTSAPIDMDRPGDLPRTMECFNFAEPSGRWIWSATTPDRIPVVDGVRRLVLDPPVFRHQYQAVRFLPRVPGSLTLEAVLEPAEAAPYFTGVRELMSWQEAGRLAADGY</sequence>
<evidence type="ECO:0000313" key="1">
    <source>
        <dbReference type="EMBL" id="WUN83663.1"/>
    </source>
</evidence>
<accession>A0ABZ1QLY9</accession>
<dbReference type="GeneID" id="95501828"/>
<proteinExistence type="predicted"/>
<organism evidence="1 2">
    <name type="scientific">Streptomyces erythrochromogenes</name>
    <dbReference type="NCBI Taxonomy" id="285574"/>
    <lineage>
        <taxon>Bacteria</taxon>
        <taxon>Bacillati</taxon>
        <taxon>Actinomycetota</taxon>
        <taxon>Actinomycetes</taxon>
        <taxon>Kitasatosporales</taxon>
        <taxon>Streptomycetaceae</taxon>
        <taxon>Streptomyces</taxon>
    </lineage>
</organism>
<dbReference type="RefSeq" id="WP_266504723.1">
    <property type="nucleotide sequence ID" value="NZ_CP108036.1"/>
</dbReference>
<dbReference type="EMBL" id="CP108036">
    <property type="protein sequence ID" value="WUN83663.1"/>
    <property type="molecule type" value="Genomic_DNA"/>
</dbReference>